<comment type="similarity">
    <text evidence="1 4">Belongs to the D-isomer specific 2-hydroxyacid dehydrogenase family.</text>
</comment>
<protein>
    <submittedName>
        <fullName evidence="7">C-terminal binding protein</fullName>
    </submittedName>
</protein>
<evidence type="ECO:0000259" key="5">
    <source>
        <dbReference type="Pfam" id="PF00389"/>
    </source>
</evidence>
<dbReference type="PANTHER" id="PTHR43761:SF1">
    <property type="entry name" value="D-ISOMER SPECIFIC 2-HYDROXYACID DEHYDROGENASE CATALYTIC DOMAIN-CONTAINING PROTEIN-RELATED"/>
    <property type="match status" value="1"/>
</dbReference>
<dbReference type="Pfam" id="PF00389">
    <property type="entry name" value="2-Hacid_dh"/>
    <property type="match status" value="1"/>
</dbReference>
<evidence type="ECO:0000313" key="8">
    <source>
        <dbReference type="Proteomes" id="UP001501470"/>
    </source>
</evidence>
<dbReference type="InterPro" id="IPR036291">
    <property type="entry name" value="NAD(P)-bd_dom_sf"/>
</dbReference>
<evidence type="ECO:0000256" key="3">
    <source>
        <dbReference type="ARBA" id="ARBA00023027"/>
    </source>
</evidence>
<evidence type="ECO:0000256" key="1">
    <source>
        <dbReference type="ARBA" id="ARBA00005854"/>
    </source>
</evidence>
<keyword evidence="3" id="KW-0520">NAD</keyword>
<dbReference type="CDD" id="cd05299">
    <property type="entry name" value="CtBP_dh"/>
    <property type="match status" value="1"/>
</dbReference>
<dbReference type="Proteomes" id="UP001501470">
    <property type="component" value="Unassembled WGS sequence"/>
</dbReference>
<organism evidence="7 8">
    <name type="scientific">Dactylosporangium maewongense</name>
    <dbReference type="NCBI Taxonomy" id="634393"/>
    <lineage>
        <taxon>Bacteria</taxon>
        <taxon>Bacillati</taxon>
        <taxon>Actinomycetota</taxon>
        <taxon>Actinomycetes</taxon>
        <taxon>Micromonosporales</taxon>
        <taxon>Micromonosporaceae</taxon>
        <taxon>Dactylosporangium</taxon>
    </lineage>
</organism>
<evidence type="ECO:0000256" key="2">
    <source>
        <dbReference type="ARBA" id="ARBA00023002"/>
    </source>
</evidence>
<keyword evidence="2 4" id="KW-0560">Oxidoreductase</keyword>
<name>A0ABN2B1Z3_9ACTN</name>
<feature type="domain" description="D-isomer specific 2-hydroxyacid dehydrogenase catalytic" evidence="5">
    <location>
        <begin position="39"/>
        <end position="335"/>
    </location>
</feature>
<dbReference type="InterPro" id="IPR006140">
    <property type="entry name" value="D-isomer_DH_NAD-bd"/>
</dbReference>
<dbReference type="SUPFAM" id="SSF52283">
    <property type="entry name" value="Formate/glycerate dehydrogenase catalytic domain-like"/>
    <property type="match status" value="1"/>
</dbReference>
<reference evidence="7 8" key="1">
    <citation type="journal article" date="2019" name="Int. J. Syst. Evol. Microbiol.">
        <title>The Global Catalogue of Microorganisms (GCM) 10K type strain sequencing project: providing services to taxonomists for standard genome sequencing and annotation.</title>
        <authorList>
            <consortium name="The Broad Institute Genomics Platform"/>
            <consortium name="The Broad Institute Genome Sequencing Center for Infectious Disease"/>
            <person name="Wu L."/>
            <person name="Ma J."/>
        </authorList>
    </citation>
    <scope>NUCLEOTIDE SEQUENCE [LARGE SCALE GENOMIC DNA]</scope>
    <source>
        <strain evidence="7 8">JCM 15933</strain>
    </source>
</reference>
<evidence type="ECO:0000256" key="4">
    <source>
        <dbReference type="RuleBase" id="RU003719"/>
    </source>
</evidence>
<dbReference type="RefSeq" id="WP_344505173.1">
    <property type="nucleotide sequence ID" value="NZ_BAAAQD010000011.1"/>
</dbReference>
<dbReference type="InterPro" id="IPR006139">
    <property type="entry name" value="D-isomer_2_OHA_DH_cat_dom"/>
</dbReference>
<proteinExistence type="inferred from homology"/>
<evidence type="ECO:0000313" key="7">
    <source>
        <dbReference type="EMBL" id="GAA1531382.1"/>
    </source>
</evidence>
<sequence>MTPTDFAPGASGASGTIMIADSDFGDVSIERDIASSAGFRLESRQCKTEEDVIRYGRSADGILTQYAHIGATAMAHLPNCRVIARYGTGVDIVDVDAATRLGIQVTNAPNDWCADEVADHAIALWLSAVRNIVSYSEATRAGTWQWQSGAPIWRLRGRVFGILGFGAIAQLIADRARPFGVELISHDPFVEAEVLRAAGVRPVAFDELVADSDYLVIQAPLTPHTHHLFDEATLARMKPTAVLVNTARGPIVSDTALAHALTNHTIAAAALDDLEEEPAKQRDWQPDNPLLHLPNAIVTPHAAYYSEQSMRAVRTLATEEAVRVLTGRPPHSPVNTLGPNEL</sequence>
<dbReference type="SUPFAM" id="SSF51735">
    <property type="entry name" value="NAD(P)-binding Rossmann-fold domains"/>
    <property type="match status" value="1"/>
</dbReference>
<dbReference type="EMBL" id="BAAAQD010000011">
    <property type="protein sequence ID" value="GAA1531382.1"/>
    <property type="molecule type" value="Genomic_DNA"/>
</dbReference>
<dbReference type="Pfam" id="PF02826">
    <property type="entry name" value="2-Hacid_dh_C"/>
    <property type="match status" value="1"/>
</dbReference>
<comment type="caution">
    <text evidence="7">The sequence shown here is derived from an EMBL/GenBank/DDBJ whole genome shotgun (WGS) entry which is preliminary data.</text>
</comment>
<evidence type="ECO:0000259" key="6">
    <source>
        <dbReference type="Pfam" id="PF02826"/>
    </source>
</evidence>
<keyword evidence="8" id="KW-1185">Reference proteome</keyword>
<dbReference type="PANTHER" id="PTHR43761">
    <property type="entry name" value="D-ISOMER SPECIFIC 2-HYDROXYACID DEHYDROGENASE FAMILY PROTEIN (AFU_ORTHOLOGUE AFUA_1G13630)"/>
    <property type="match status" value="1"/>
</dbReference>
<dbReference type="InterPro" id="IPR043322">
    <property type="entry name" value="CtBP"/>
</dbReference>
<feature type="domain" description="D-isomer specific 2-hydroxyacid dehydrogenase NAD-binding" evidence="6">
    <location>
        <begin position="122"/>
        <end position="303"/>
    </location>
</feature>
<gene>
    <name evidence="7" type="ORF">GCM10009827_056380</name>
</gene>
<accession>A0ABN2B1Z3</accession>
<dbReference type="Gene3D" id="3.40.50.720">
    <property type="entry name" value="NAD(P)-binding Rossmann-like Domain"/>
    <property type="match status" value="2"/>
</dbReference>
<dbReference type="InterPro" id="IPR050418">
    <property type="entry name" value="D-iso_2-hydroxyacid_DH_PdxB"/>
</dbReference>